<keyword evidence="9" id="KW-0325">Glycoprotein</keyword>
<evidence type="ECO:0000256" key="4">
    <source>
        <dbReference type="ARBA" id="ARBA00022729"/>
    </source>
</evidence>
<comment type="subcellular location">
    <subcellularLocation>
        <location evidence="1">Membrane</location>
        <topology evidence="1">Single-pass membrane protein</topology>
    </subcellularLocation>
</comment>
<dbReference type="InterPro" id="IPR006585">
    <property type="entry name" value="FTP1"/>
</dbReference>
<feature type="domain" description="WSC" evidence="11">
    <location>
        <begin position="675"/>
        <end position="766"/>
    </location>
</feature>
<dbReference type="Pfam" id="PF01822">
    <property type="entry name" value="WSC"/>
    <property type="match status" value="3"/>
</dbReference>
<accession>A0A1I8FV61</accession>
<keyword evidence="12" id="KW-1185">Reference proteome</keyword>
<evidence type="ECO:0000256" key="7">
    <source>
        <dbReference type="ARBA" id="ARBA00023136"/>
    </source>
</evidence>
<keyword evidence="8" id="KW-1015">Disulfide bond</keyword>
<dbReference type="Gene3D" id="2.60.120.260">
    <property type="entry name" value="Galactose-binding domain-like"/>
    <property type="match status" value="5"/>
</dbReference>
<evidence type="ECO:0000256" key="10">
    <source>
        <dbReference type="SAM" id="SignalP"/>
    </source>
</evidence>
<keyword evidence="5" id="KW-0106">Calcium</keyword>
<protein>
    <submittedName>
        <fullName evidence="13">WSC domain-containing protein</fullName>
    </submittedName>
</protein>
<evidence type="ECO:0000256" key="1">
    <source>
        <dbReference type="ARBA" id="ARBA00004167"/>
    </source>
</evidence>
<evidence type="ECO:0000256" key="2">
    <source>
        <dbReference type="ARBA" id="ARBA00022692"/>
    </source>
</evidence>
<evidence type="ECO:0000259" key="11">
    <source>
        <dbReference type="PROSITE" id="PS51212"/>
    </source>
</evidence>
<dbReference type="InterPro" id="IPR002889">
    <property type="entry name" value="WSC_carb-bd"/>
</dbReference>
<keyword evidence="3" id="KW-0479">Metal-binding</keyword>
<dbReference type="InterPro" id="IPR008979">
    <property type="entry name" value="Galactose-bd-like_sf"/>
</dbReference>
<proteinExistence type="predicted"/>
<dbReference type="WBParaSite" id="maker-uti_cns_0000141-snap-gene-0.12-mRNA-1">
    <property type="protein sequence ID" value="maker-uti_cns_0000141-snap-gene-0.12-mRNA-1"/>
    <property type="gene ID" value="maker-uti_cns_0000141-snap-gene-0.12"/>
</dbReference>
<keyword evidence="4 10" id="KW-0732">Signal</keyword>
<dbReference type="GO" id="GO:0005886">
    <property type="term" value="C:plasma membrane"/>
    <property type="evidence" value="ECO:0007669"/>
    <property type="project" value="TreeGrafter"/>
</dbReference>
<evidence type="ECO:0000256" key="5">
    <source>
        <dbReference type="ARBA" id="ARBA00022837"/>
    </source>
</evidence>
<dbReference type="PANTHER" id="PTHR24269">
    <property type="entry name" value="KREMEN PROTEIN"/>
    <property type="match status" value="1"/>
</dbReference>
<dbReference type="PANTHER" id="PTHR24269:SF16">
    <property type="entry name" value="PROTEIN SLG1"/>
    <property type="match status" value="1"/>
</dbReference>
<dbReference type="Proteomes" id="UP000095280">
    <property type="component" value="Unplaced"/>
</dbReference>
<reference evidence="13" key="1">
    <citation type="submission" date="2016-11" db="UniProtKB">
        <authorList>
            <consortium name="WormBaseParasite"/>
        </authorList>
    </citation>
    <scope>IDENTIFICATION</scope>
</reference>
<dbReference type="AlphaFoldDB" id="A0A1I8FV61"/>
<evidence type="ECO:0000256" key="6">
    <source>
        <dbReference type="ARBA" id="ARBA00022989"/>
    </source>
</evidence>
<organism evidence="12 13">
    <name type="scientific">Macrostomum lignano</name>
    <dbReference type="NCBI Taxonomy" id="282301"/>
    <lineage>
        <taxon>Eukaryota</taxon>
        <taxon>Metazoa</taxon>
        <taxon>Spiralia</taxon>
        <taxon>Lophotrochozoa</taxon>
        <taxon>Platyhelminthes</taxon>
        <taxon>Rhabditophora</taxon>
        <taxon>Macrostomorpha</taxon>
        <taxon>Macrostomida</taxon>
        <taxon>Macrostomidae</taxon>
        <taxon>Macrostomum</taxon>
    </lineage>
</organism>
<sequence>MSRESHLLPLLLTLLLILIFTCQSVAALKIYRSRQEFISMLGQTEGRLYLGNCEQSTRRFTCIYAIDESYSQEPTQCAVTEQQHKPWWMGILETPAYISKITVLNIDQTYRSYPDALRGITIMAGDDICFRFESDESFIKRSFPCDVIADQITIQSNRDNAVLTLCDIEVFGAPVKFPAILKDPYALLVHSCQQSSVGGNGYCQNAFDGNAQGDHNANPCAMTSDEFTPWLEAKLWTPSLVTEVRVYNRLDCCKDSLTNITVTLNNRVCSSYDGEPEDAMSFDCKFFGDRVRIKSKKNQAISICELQIIGYPMEFPNVEKFKALGCYKDNPKNRDLTQLVSSIIMSHEKCHKMCKRLGLKYFGVQNGMHCWCGSTYGKHGKADEKMCSIPCEDNEKQRCGGRLYFGNCEQSSEQSPCVFAIDESYNQEPTQCAVTSLEGKPWWMGVLETPAYITKITLLNIDQLYRSHPDALRAVTIMAGDDVCFRYESDESFVKRSFPCDTVADQIVIRSRMDSAALTLCDVTVYGAPIRFRGVVDDAGPLRVQSCQQSSVSGNGYCENAFDGDANSNHNARPCAVTIDEATPWMSARLEIPSLVTEIKIFNRADCCGDGLNQFLLTLDNRVCADYEGATFESKSFSCLYFGSRLRIKSKKNRAISVCEMQVLGYPMELPRDAKFKALGCYKDNHKDRDLGQLTSSILMSHEKCYSICKRLGLKYFGVQGGAHCWGGSTYGKHGKVDEKKCSIPCEDNEKQRCGGRLYFGNCEQSSGRSSCVFAIDESYNQEPTQCAVTSLEGKPWWMGVLETPAYITKITLLNIDQLYRSHPGRPSRSDDVCFRYESDESFVKRSFPCDTVADQIVIRSRMDSAALTLCDVTVYGAPIRFRGVVDDAGPLRVQWCQQSSVSGNGYCENAFDGDANSNHNARPCAVTIDEATPWIRLLRRWTQQFLLTLDNRVCADYEGATFESKSFPCKFFGDRLRIKSKKNRAISVCEMQVLGYPMELPRDAKFKALGCYKDNHKDRDLGQLVSSILMSHEKCYSICKRLGLKYFGVQGGAHCWGGSTYGKHGKVDEKKCSIPCEDNERQRCGGSIFNNIFEVL</sequence>
<dbReference type="SMART" id="SM00321">
    <property type="entry name" value="WSC"/>
    <property type="match status" value="3"/>
</dbReference>
<feature type="domain" description="WSC" evidence="11">
    <location>
        <begin position="320"/>
        <end position="411"/>
    </location>
</feature>
<dbReference type="SMART" id="SM00607">
    <property type="entry name" value="FTP"/>
    <property type="match status" value="1"/>
</dbReference>
<evidence type="ECO:0000256" key="9">
    <source>
        <dbReference type="ARBA" id="ARBA00023180"/>
    </source>
</evidence>
<evidence type="ECO:0000313" key="13">
    <source>
        <dbReference type="WBParaSite" id="maker-uti_cns_0000141-snap-gene-0.12-mRNA-1"/>
    </source>
</evidence>
<evidence type="ECO:0000256" key="8">
    <source>
        <dbReference type="ARBA" id="ARBA00023157"/>
    </source>
</evidence>
<feature type="signal peptide" evidence="10">
    <location>
        <begin position="1"/>
        <end position="27"/>
    </location>
</feature>
<keyword evidence="7" id="KW-0472">Membrane</keyword>
<keyword evidence="6" id="KW-1133">Transmembrane helix</keyword>
<feature type="chain" id="PRO_5009318885" evidence="10">
    <location>
        <begin position="28"/>
        <end position="1097"/>
    </location>
</feature>
<keyword evidence="2" id="KW-0812">Transmembrane</keyword>
<evidence type="ECO:0000313" key="12">
    <source>
        <dbReference type="Proteomes" id="UP000095280"/>
    </source>
</evidence>
<dbReference type="GO" id="GO:0046872">
    <property type="term" value="F:metal ion binding"/>
    <property type="evidence" value="ECO:0007669"/>
    <property type="project" value="UniProtKB-KW"/>
</dbReference>
<dbReference type="PROSITE" id="PS51212">
    <property type="entry name" value="WSC"/>
    <property type="match status" value="3"/>
</dbReference>
<dbReference type="SUPFAM" id="SSF49785">
    <property type="entry name" value="Galactose-binding domain-like"/>
    <property type="match status" value="4"/>
</dbReference>
<dbReference type="InterPro" id="IPR051836">
    <property type="entry name" value="Kremen_rcpt"/>
</dbReference>
<evidence type="ECO:0000256" key="3">
    <source>
        <dbReference type="ARBA" id="ARBA00022723"/>
    </source>
</evidence>
<feature type="domain" description="WSC" evidence="11">
    <location>
        <begin position="1006"/>
        <end position="1097"/>
    </location>
</feature>
<name>A0A1I8FV61_9PLAT</name>